<evidence type="ECO:0000313" key="2">
    <source>
        <dbReference type="Proteomes" id="UP000824469"/>
    </source>
</evidence>
<dbReference type="EMBL" id="JAHRHJ020000009">
    <property type="protein sequence ID" value="KAH9301623.1"/>
    <property type="molecule type" value="Genomic_DNA"/>
</dbReference>
<keyword evidence="2" id="KW-1185">Reference proteome</keyword>
<proteinExistence type="predicted"/>
<evidence type="ECO:0000313" key="1">
    <source>
        <dbReference type="EMBL" id="KAH9301623.1"/>
    </source>
</evidence>
<feature type="non-terminal residue" evidence="1">
    <location>
        <position position="72"/>
    </location>
</feature>
<feature type="non-terminal residue" evidence="1">
    <location>
        <position position="1"/>
    </location>
</feature>
<gene>
    <name evidence="1" type="ORF">KI387_013206</name>
</gene>
<comment type="caution">
    <text evidence="1">The sequence shown here is derived from an EMBL/GenBank/DDBJ whole genome shotgun (WGS) entry which is preliminary data.</text>
</comment>
<dbReference type="Proteomes" id="UP000824469">
    <property type="component" value="Unassembled WGS sequence"/>
</dbReference>
<reference evidence="1 2" key="1">
    <citation type="journal article" date="2021" name="Nat. Plants">
        <title>The Taxus genome provides insights into paclitaxel biosynthesis.</title>
        <authorList>
            <person name="Xiong X."/>
            <person name="Gou J."/>
            <person name="Liao Q."/>
            <person name="Li Y."/>
            <person name="Zhou Q."/>
            <person name="Bi G."/>
            <person name="Li C."/>
            <person name="Du R."/>
            <person name="Wang X."/>
            <person name="Sun T."/>
            <person name="Guo L."/>
            <person name="Liang H."/>
            <person name="Lu P."/>
            <person name="Wu Y."/>
            <person name="Zhang Z."/>
            <person name="Ro D.K."/>
            <person name="Shang Y."/>
            <person name="Huang S."/>
            <person name="Yan J."/>
        </authorList>
    </citation>
    <scope>NUCLEOTIDE SEQUENCE [LARGE SCALE GENOMIC DNA]</scope>
    <source>
        <strain evidence="1">Ta-2019</strain>
    </source>
</reference>
<name>A0AA38CS20_TAXCH</name>
<organism evidence="1 2">
    <name type="scientific">Taxus chinensis</name>
    <name type="common">Chinese yew</name>
    <name type="synonym">Taxus wallichiana var. chinensis</name>
    <dbReference type="NCBI Taxonomy" id="29808"/>
    <lineage>
        <taxon>Eukaryota</taxon>
        <taxon>Viridiplantae</taxon>
        <taxon>Streptophyta</taxon>
        <taxon>Embryophyta</taxon>
        <taxon>Tracheophyta</taxon>
        <taxon>Spermatophyta</taxon>
        <taxon>Pinopsida</taxon>
        <taxon>Pinidae</taxon>
        <taxon>Conifers II</taxon>
        <taxon>Cupressales</taxon>
        <taxon>Taxaceae</taxon>
        <taxon>Taxus</taxon>
    </lineage>
</organism>
<accession>A0AA38CS20</accession>
<protein>
    <submittedName>
        <fullName evidence="1">Uncharacterized protein</fullName>
    </submittedName>
</protein>
<sequence>IIIQAIHQAIEQTKHPKHLLKETLPESCTNCQKPSRHKGWKNRYAMMHTGVQICNIQKLMRPKDYQIWQPLH</sequence>
<dbReference type="AlphaFoldDB" id="A0AA38CS20"/>